<dbReference type="EMBL" id="CP006880">
    <property type="protein sequence ID" value="AJD45282.1"/>
    <property type="molecule type" value="Genomic_DNA"/>
</dbReference>
<evidence type="ECO:0000313" key="3">
    <source>
        <dbReference type="Proteomes" id="UP000031368"/>
    </source>
</evidence>
<dbReference type="KEGG" id="rga:RGR602_PC01254"/>
<keyword evidence="2" id="KW-0614">Plasmid</keyword>
<protein>
    <submittedName>
        <fullName evidence="2">Uncharacterized protein</fullName>
    </submittedName>
</protein>
<organism evidence="2 3">
    <name type="scientific">Rhizobium gallicum bv. gallicum R602sp</name>
    <dbReference type="NCBI Taxonomy" id="1041138"/>
    <lineage>
        <taxon>Bacteria</taxon>
        <taxon>Pseudomonadati</taxon>
        <taxon>Pseudomonadota</taxon>
        <taxon>Alphaproteobacteria</taxon>
        <taxon>Hyphomicrobiales</taxon>
        <taxon>Rhizobiaceae</taxon>
        <taxon>Rhizobium/Agrobacterium group</taxon>
        <taxon>Rhizobium</taxon>
    </lineage>
</organism>
<dbReference type="HOGENOM" id="CLU_2685256_0_0_5"/>
<sequence length="74" mass="7989">MDHPQRDSVLLSKVTRTHSIQGRAVAGSIVMRFYQELQIDDASLIAQNKHREAPGRPSSLNTHKASAGIPLGAG</sequence>
<name>A0A0B4XFM5_9HYPH</name>
<feature type="region of interest" description="Disordered" evidence="1">
    <location>
        <begin position="48"/>
        <end position="74"/>
    </location>
</feature>
<geneLocation type="plasmid" evidence="2 3">
    <name>pRgalR602c</name>
</geneLocation>
<dbReference type="Proteomes" id="UP000031368">
    <property type="component" value="Plasmid pRgalR602c"/>
</dbReference>
<dbReference type="AlphaFoldDB" id="A0A0B4XFM5"/>
<gene>
    <name evidence="2" type="ORF">RGR602_PC01254</name>
</gene>
<keyword evidence="3" id="KW-1185">Reference proteome</keyword>
<evidence type="ECO:0000313" key="2">
    <source>
        <dbReference type="EMBL" id="AJD45282.1"/>
    </source>
</evidence>
<reference evidence="2 3" key="1">
    <citation type="submission" date="2013-11" db="EMBL/GenBank/DDBJ databases">
        <title>Complete genome sequence of Rhizobium gallicum bv. gallicum R602.</title>
        <authorList>
            <person name="Bustos P."/>
            <person name="Santamaria R.I."/>
            <person name="Lozano L."/>
            <person name="Acosta J.L."/>
            <person name="Ormeno-Orrillo E."/>
            <person name="Rogel M.A."/>
            <person name="Romero D."/>
            <person name="Cevallos M.A."/>
            <person name="Martinez-Romero E."/>
            <person name="Gonzalez V."/>
        </authorList>
    </citation>
    <scope>NUCLEOTIDE SEQUENCE [LARGE SCALE GENOMIC DNA]</scope>
    <source>
        <strain evidence="2 3">R602</strain>
        <plasmid evidence="2 3">pRgalR602c</plasmid>
    </source>
</reference>
<accession>A0A0B4XFM5</accession>
<evidence type="ECO:0000256" key="1">
    <source>
        <dbReference type="SAM" id="MobiDB-lite"/>
    </source>
</evidence>
<proteinExistence type="predicted"/>